<dbReference type="SUPFAM" id="SSF57829">
    <property type="entry name" value="Zn-binding ribosomal proteins"/>
    <property type="match status" value="1"/>
</dbReference>
<comment type="caution">
    <text evidence="6">The sequence shown here is derived from an EMBL/GenBank/DDBJ whole genome shotgun (WGS) entry which is preliminary data.</text>
</comment>
<dbReference type="AlphaFoldDB" id="A0A2M7BUC5"/>
<dbReference type="InterPro" id="IPR001705">
    <property type="entry name" value="Ribosomal_bL33"/>
</dbReference>
<gene>
    <name evidence="5 6" type="primary">rpmG</name>
    <name evidence="6" type="ORF">COS49_01930</name>
</gene>
<dbReference type="GO" id="GO:1990904">
    <property type="term" value="C:ribonucleoprotein complex"/>
    <property type="evidence" value="ECO:0007669"/>
    <property type="project" value="UniProtKB-KW"/>
</dbReference>
<proteinExistence type="inferred from homology"/>
<reference evidence="7" key="1">
    <citation type="submission" date="2017-09" db="EMBL/GenBank/DDBJ databases">
        <title>Depth-based differentiation of microbial function through sediment-hosted aquifers and enrichment of novel symbionts in the deep terrestrial subsurface.</title>
        <authorList>
            <person name="Probst A.J."/>
            <person name="Ladd B."/>
            <person name="Jarett J.K."/>
            <person name="Geller-Mcgrath D.E."/>
            <person name="Sieber C.M.K."/>
            <person name="Emerson J.B."/>
            <person name="Anantharaman K."/>
            <person name="Thomas B.C."/>
            <person name="Malmstrom R."/>
            <person name="Stieglmeier M."/>
            <person name="Klingl A."/>
            <person name="Woyke T."/>
            <person name="Ryan C.M."/>
            <person name="Banfield J.F."/>
        </authorList>
    </citation>
    <scope>NUCLEOTIDE SEQUENCE [LARGE SCALE GENOMIC DNA]</scope>
</reference>
<evidence type="ECO:0000256" key="3">
    <source>
        <dbReference type="ARBA" id="ARBA00023274"/>
    </source>
</evidence>
<dbReference type="HAMAP" id="MF_00294">
    <property type="entry name" value="Ribosomal_bL33"/>
    <property type="match status" value="1"/>
</dbReference>
<keyword evidence="2 5" id="KW-0689">Ribosomal protein</keyword>
<evidence type="ECO:0000313" key="6">
    <source>
        <dbReference type="EMBL" id="PIV10171.1"/>
    </source>
</evidence>
<accession>A0A2M7BUC5</accession>
<dbReference type="GO" id="GO:0005840">
    <property type="term" value="C:ribosome"/>
    <property type="evidence" value="ECO:0007669"/>
    <property type="project" value="UniProtKB-KW"/>
</dbReference>
<dbReference type="GO" id="GO:0005737">
    <property type="term" value="C:cytoplasm"/>
    <property type="evidence" value="ECO:0007669"/>
    <property type="project" value="UniProtKB-ARBA"/>
</dbReference>
<dbReference type="InterPro" id="IPR018264">
    <property type="entry name" value="Ribosomal_bL33_CS"/>
</dbReference>
<dbReference type="PROSITE" id="PS00582">
    <property type="entry name" value="RIBOSOMAL_L33"/>
    <property type="match status" value="1"/>
</dbReference>
<sequence>MSQDNLIKLQCSECKRINYWSRKNKKKIQKKIELMKFCKWCRKSTLHKEGKK</sequence>
<evidence type="ECO:0000313" key="7">
    <source>
        <dbReference type="Proteomes" id="UP000229894"/>
    </source>
</evidence>
<evidence type="ECO:0000256" key="4">
    <source>
        <dbReference type="ARBA" id="ARBA00035176"/>
    </source>
</evidence>
<comment type="similarity">
    <text evidence="1 5">Belongs to the bacterial ribosomal protein bL33 family.</text>
</comment>
<dbReference type="Gene3D" id="2.20.28.120">
    <property type="entry name" value="Ribosomal protein L33"/>
    <property type="match status" value="1"/>
</dbReference>
<evidence type="ECO:0000256" key="1">
    <source>
        <dbReference type="ARBA" id="ARBA00007596"/>
    </source>
</evidence>
<dbReference type="InterPro" id="IPR038584">
    <property type="entry name" value="Ribosomal_bL33_sf"/>
</dbReference>
<evidence type="ECO:0000256" key="2">
    <source>
        <dbReference type="ARBA" id="ARBA00022980"/>
    </source>
</evidence>
<dbReference type="Proteomes" id="UP000229894">
    <property type="component" value="Unassembled WGS sequence"/>
</dbReference>
<organism evidence="6 7">
    <name type="scientific">Candidatus Portnoybacteria bacterium CG03_land_8_20_14_0_80_41_10</name>
    <dbReference type="NCBI Taxonomy" id="1974808"/>
    <lineage>
        <taxon>Bacteria</taxon>
        <taxon>Candidatus Portnoyibacteriota</taxon>
    </lineage>
</organism>
<dbReference type="InterPro" id="IPR011332">
    <property type="entry name" value="Ribosomal_zn-bd"/>
</dbReference>
<name>A0A2M7BUC5_9BACT</name>
<dbReference type="GO" id="GO:0006412">
    <property type="term" value="P:translation"/>
    <property type="evidence" value="ECO:0007669"/>
    <property type="project" value="UniProtKB-UniRule"/>
</dbReference>
<protein>
    <recommendedName>
        <fullName evidence="4 5">Large ribosomal subunit protein bL33</fullName>
    </recommendedName>
</protein>
<evidence type="ECO:0000256" key="5">
    <source>
        <dbReference type="HAMAP-Rule" id="MF_00294"/>
    </source>
</evidence>
<dbReference type="NCBIfam" id="TIGR01023">
    <property type="entry name" value="rpmG_bact"/>
    <property type="match status" value="1"/>
</dbReference>
<dbReference type="GO" id="GO:0003735">
    <property type="term" value="F:structural constituent of ribosome"/>
    <property type="evidence" value="ECO:0007669"/>
    <property type="project" value="InterPro"/>
</dbReference>
<dbReference type="Pfam" id="PF00471">
    <property type="entry name" value="Ribosomal_L33"/>
    <property type="match status" value="1"/>
</dbReference>
<dbReference type="EMBL" id="PEUX01000039">
    <property type="protein sequence ID" value="PIV10171.1"/>
    <property type="molecule type" value="Genomic_DNA"/>
</dbReference>
<keyword evidence="3 5" id="KW-0687">Ribonucleoprotein</keyword>
<dbReference type="NCBIfam" id="NF001860">
    <property type="entry name" value="PRK00595.1"/>
    <property type="match status" value="1"/>
</dbReference>
<dbReference type="NCBIfam" id="NF001764">
    <property type="entry name" value="PRK00504.1"/>
    <property type="match status" value="1"/>
</dbReference>